<comment type="caution">
    <text evidence="2">The sequence shown here is derived from an EMBL/GenBank/DDBJ whole genome shotgun (WGS) entry which is preliminary data.</text>
</comment>
<accession>A0A4R5KUI6</accession>
<proteinExistence type="predicted"/>
<dbReference type="Gene3D" id="1.50.10.10">
    <property type="match status" value="1"/>
</dbReference>
<dbReference type="Proteomes" id="UP000295636">
    <property type="component" value="Unassembled WGS sequence"/>
</dbReference>
<gene>
    <name evidence="2" type="ORF">E1757_09290</name>
</gene>
<keyword evidence="3" id="KW-1185">Reference proteome</keyword>
<dbReference type="Pfam" id="PF22422">
    <property type="entry name" value="MGH1-like_GH"/>
    <property type="match status" value="1"/>
</dbReference>
<feature type="domain" description="Mannosylglycerate hydrolase MGH1-like glycoside hydrolase" evidence="1">
    <location>
        <begin position="310"/>
        <end position="641"/>
    </location>
</feature>
<dbReference type="InterPro" id="IPR012341">
    <property type="entry name" value="6hp_glycosidase-like_sf"/>
</dbReference>
<protein>
    <recommendedName>
        <fullName evidence="1">Mannosylglycerate hydrolase MGH1-like glycoside hydrolase domain-containing protein</fullName>
    </recommendedName>
</protein>
<evidence type="ECO:0000313" key="2">
    <source>
        <dbReference type="EMBL" id="TDF98715.1"/>
    </source>
</evidence>
<organism evidence="2 3">
    <name type="scientific">Paenibacillus piri</name>
    <dbReference type="NCBI Taxonomy" id="2547395"/>
    <lineage>
        <taxon>Bacteria</taxon>
        <taxon>Bacillati</taxon>
        <taxon>Bacillota</taxon>
        <taxon>Bacilli</taxon>
        <taxon>Bacillales</taxon>
        <taxon>Paenibacillaceae</taxon>
        <taxon>Paenibacillus</taxon>
    </lineage>
</organism>
<reference evidence="2 3" key="1">
    <citation type="submission" date="2019-03" db="EMBL/GenBank/DDBJ databases">
        <title>This is whole genome sequence of Paenibacillus sp MS74 strain.</title>
        <authorList>
            <person name="Trinh H.N."/>
        </authorList>
    </citation>
    <scope>NUCLEOTIDE SEQUENCE [LARGE SCALE GENOMIC DNA]</scope>
    <source>
        <strain evidence="2 3">MS74</strain>
    </source>
</reference>
<dbReference type="RefSeq" id="WP_133227033.1">
    <property type="nucleotide sequence ID" value="NZ_SMRT01000003.1"/>
</dbReference>
<name>A0A4R5KUI6_9BACL</name>
<sequence>MTALRKSKGRSDHFVLTATTIDEALATGKRSLRTLPKSCLLGPTGARLWADYLNPEPGFAGTIDFIHKLNIPLLFTVKPGKPVSLEPCDVEWRPSHLSMEAAGSEFRFTERKFITWDDCAVSCQTWENTSDRELVLTLATDAALFQERDDNILSGVLQVPQYEFSIVAALRMNRPELADGGLVLAPREKAELVIAASLGIEGKETLSVLSERAGRFVRPGLSNTELVADQQRTYQSWFDKAPQFVSNEPLLNKTWQYRWFLLRHNLADPQCGNLQHPLFYEGRSHKMSKTPFAPKGWEFSKMIPLTVPMHLLEARWYQDSTNGTGAIRNMKASQDEEGLYRCLFVNKTMHAYANFMGWAAYQFYLVHRDEPMLREMLPSLKAQVDGEGSKLGNETDRLITEHTHNRTGKEYQPSYWYFHNFPINCKDPNTFTPLKRVDRSVYHYLNCLGVAQLCATAGDFEADRYKQLARELRSDILHKMWDETSQFFYDQHYENDQKALVKNIVGFYPYWAQITGSEHIEGFLHLFADDEFNTPYPFPSVSADCPAYQPEGGWQGNFIKGRNGCVWDGPTWPYTNSIVLDAMALESKRMDHRYDERFGYYLREYSLLHFSHRDLGKPYLVEHYNSQTGEALSDEVDYNHSYYIDLIVRHVAGLNVEADRIVLNPVNIGLDFFQLTHVQVAGHQIGVTYNKRDASLPLGYKLYVDGQVVLESDDLERMEFSLV</sequence>
<evidence type="ECO:0000259" key="1">
    <source>
        <dbReference type="Pfam" id="PF22422"/>
    </source>
</evidence>
<dbReference type="OrthoDB" id="231241at2"/>
<dbReference type="InterPro" id="IPR054491">
    <property type="entry name" value="MGH1-like_GH"/>
</dbReference>
<dbReference type="AlphaFoldDB" id="A0A4R5KUI6"/>
<dbReference type="SUPFAM" id="SSF48208">
    <property type="entry name" value="Six-hairpin glycosidases"/>
    <property type="match status" value="1"/>
</dbReference>
<dbReference type="InterPro" id="IPR008928">
    <property type="entry name" value="6-hairpin_glycosidase_sf"/>
</dbReference>
<dbReference type="GO" id="GO:0005975">
    <property type="term" value="P:carbohydrate metabolic process"/>
    <property type="evidence" value="ECO:0007669"/>
    <property type="project" value="InterPro"/>
</dbReference>
<evidence type="ECO:0000313" key="3">
    <source>
        <dbReference type="Proteomes" id="UP000295636"/>
    </source>
</evidence>
<dbReference type="EMBL" id="SMRT01000003">
    <property type="protein sequence ID" value="TDF98715.1"/>
    <property type="molecule type" value="Genomic_DNA"/>
</dbReference>